<evidence type="ECO:0000313" key="1">
    <source>
        <dbReference type="EMBL" id="GLZ78676.1"/>
    </source>
</evidence>
<gene>
    <name evidence="1" type="ORF">Afil01_34830</name>
</gene>
<organism evidence="1 2">
    <name type="scientific">Actinorhabdospora filicis</name>
    <dbReference type="NCBI Taxonomy" id="1785913"/>
    <lineage>
        <taxon>Bacteria</taxon>
        <taxon>Bacillati</taxon>
        <taxon>Actinomycetota</taxon>
        <taxon>Actinomycetes</taxon>
        <taxon>Micromonosporales</taxon>
        <taxon>Micromonosporaceae</taxon>
        <taxon>Actinorhabdospora</taxon>
    </lineage>
</organism>
<dbReference type="AlphaFoldDB" id="A0A9W6SMP4"/>
<name>A0A9W6SMP4_9ACTN</name>
<sequence length="84" mass="8771">MRGEEVLHVEVKGTTGVDLTVNLTRNEVAHASSPEVTAALFILFGIAVATGPGGPVASGGTVRLVQPWVPDPARLTPVMFTYTV</sequence>
<evidence type="ECO:0008006" key="3">
    <source>
        <dbReference type="Google" id="ProtNLM"/>
    </source>
</evidence>
<keyword evidence="2" id="KW-1185">Reference proteome</keyword>
<proteinExistence type="predicted"/>
<evidence type="ECO:0000313" key="2">
    <source>
        <dbReference type="Proteomes" id="UP001165079"/>
    </source>
</evidence>
<protein>
    <recommendedName>
        <fullName evidence="3">Protein NO VEIN C-terminal domain-containing protein</fullName>
    </recommendedName>
</protein>
<dbReference type="Proteomes" id="UP001165079">
    <property type="component" value="Unassembled WGS sequence"/>
</dbReference>
<comment type="caution">
    <text evidence="1">The sequence shown here is derived from an EMBL/GenBank/DDBJ whole genome shotgun (WGS) entry which is preliminary data.</text>
</comment>
<reference evidence="1" key="1">
    <citation type="submission" date="2023-03" db="EMBL/GenBank/DDBJ databases">
        <title>Actinorhabdospora filicis NBRC 111898.</title>
        <authorList>
            <person name="Ichikawa N."/>
            <person name="Sato H."/>
            <person name="Tonouchi N."/>
        </authorList>
    </citation>
    <scope>NUCLEOTIDE SEQUENCE</scope>
    <source>
        <strain evidence="1">NBRC 111898</strain>
    </source>
</reference>
<accession>A0A9W6SMP4</accession>
<dbReference type="EMBL" id="BSTX01000002">
    <property type="protein sequence ID" value="GLZ78676.1"/>
    <property type="molecule type" value="Genomic_DNA"/>
</dbReference>